<keyword evidence="1" id="KW-0687">Ribonucleoprotein</keyword>
<evidence type="ECO:0000313" key="2">
    <source>
        <dbReference type="Proteomes" id="UP000003919"/>
    </source>
</evidence>
<organism evidence="1 2">
    <name type="scientific">Algoriphagus machipongonensis</name>
    <dbReference type="NCBI Taxonomy" id="388413"/>
    <lineage>
        <taxon>Bacteria</taxon>
        <taxon>Pseudomonadati</taxon>
        <taxon>Bacteroidota</taxon>
        <taxon>Cytophagia</taxon>
        <taxon>Cytophagales</taxon>
        <taxon>Cyclobacteriaceae</taxon>
        <taxon>Algoriphagus</taxon>
    </lineage>
</organism>
<dbReference type="OrthoDB" id="5515766at2"/>
<dbReference type="SUPFAM" id="SSF158446">
    <property type="entry name" value="IVS-encoded protein-like"/>
    <property type="match status" value="1"/>
</dbReference>
<dbReference type="RefSeq" id="WP_008199430.1">
    <property type="nucleotide sequence ID" value="NZ_CM001023.1"/>
</dbReference>
<comment type="caution">
    <text evidence="1">The sequence shown here is derived from an EMBL/GenBank/DDBJ whole genome shotgun (WGS) entry which is preliminary data.</text>
</comment>
<reference evidence="1 2" key="1">
    <citation type="journal article" date="2011" name="J. Bacteriol.">
        <title>Complete genome sequence of Algoriphagus sp. PR1, bacterial prey of a colony-forming choanoflagellate.</title>
        <authorList>
            <person name="Alegado R.A."/>
            <person name="Ferriera S."/>
            <person name="Nusbaum C."/>
            <person name="Young S.K."/>
            <person name="Zeng Q."/>
            <person name="Imamovic A."/>
            <person name="Fairclough S.R."/>
            <person name="King N."/>
        </authorList>
    </citation>
    <scope>NUCLEOTIDE SEQUENCE [LARGE SCALE GENOMIC DNA]</scope>
    <source>
        <strain evidence="1 2">PR1</strain>
    </source>
</reference>
<dbReference type="AlphaFoldDB" id="A3HZI0"/>
<dbReference type="Gene3D" id="1.20.1440.60">
    <property type="entry name" value="23S rRNA-intervening sequence"/>
    <property type="match status" value="1"/>
</dbReference>
<dbReference type="PANTHER" id="PTHR38471:SF2">
    <property type="entry name" value="FOUR HELIX BUNDLE PROTEIN"/>
    <property type="match status" value="1"/>
</dbReference>
<dbReference type="EMBL" id="AAXU02000001">
    <property type="protein sequence ID" value="EAZ80666.1"/>
    <property type="molecule type" value="Genomic_DNA"/>
</dbReference>
<proteinExistence type="predicted"/>
<keyword evidence="1" id="KW-0689">Ribosomal protein</keyword>
<dbReference type="GO" id="GO:0005840">
    <property type="term" value="C:ribosome"/>
    <property type="evidence" value="ECO:0007669"/>
    <property type="project" value="UniProtKB-KW"/>
</dbReference>
<dbReference type="PANTHER" id="PTHR38471">
    <property type="entry name" value="FOUR HELIX BUNDLE PROTEIN"/>
    <property type="match status" value="1"/>
</dbReference>
<evidence type="ECO:0000313" key="1">
    <source>
        <dbReference type="EMBL" id="EAZ80666.1"/>
    </source>
</evidence>
<dbReference type="Pfam" id="PF05635">
    <property type="entry name" value="23S_rRNA_IVP"/>
    <property type="match status" value="1"/>
</dbReference>
<name>A3HZI0_9BACT</name>
<dbReference type="Proteomes" id="UP000003919">
    <property type="component" value="Chromosome"/>
</dbReference>
<dbReference type="InterPro" id="IPR036583">
    <property type="entry name" value="23S_rRNA_IVS_sf"/>
</dbReference>
<protein>
    <submittedName>
        <fullName evidence="1">S23 ribosomal protein</fullName>
    </submittedName>
</protein>
<dbReference type="NCBIfam" id="TIGR02436">
    <property type="entry name" value="four helix bundle protein"/>
    <property type="match status" value="1"/>
</dbReference>
<keyword evidence="2" id="KW-1185">Reference proteome</keyword>
<dbReference type="STRING" id="388413.ALPR1_07070"/>
<accession>A3HZI0</accession>
<dbReference type="EMBL" id="CM001023">
    <property type="protein sequence ID" value="EAZ80666.1"/>
    <property type="molecule type" value="Genomic_DNA"/>
</dbReference>
<dbReference type="InterPro" id="IPR012657">
    <property type="entry name" value="23S_rRNA-intervening_sequence"/>
</dbReference>
<dbReference type="eggNOG" id="COG0399">
    <property type="taxonomic scope" value="Bacteria"/>
</dbReference>
<gene>
    <name evidence="1" type="ORF">ALPR1_07070</name>
</gene>
<dbReference type="HOGENOM" id="CLU_129874_0_0_10"/>
<sequence length="128" mass="14839">MAKVDRFEDLNVWNHAIEIGLKIYQLVESNHLVRDYRAKDQLIGAAISISNNIAEGFEYNSNRQFIKYLAIAKGSAGELRSQLFLLVKANKITEKEYEFLYQEMIQISSEIKGFIKYLKGFEQKKKGK</sequence>